<accession>A0AAD8ACT7</accession>
<proteinExistence type="predicted"/>
<reference evidence="2" key="2">
    <citation type="submission" date="2023-05" db="EMBL/GenBank/DDBJ databases">
        <authorList>
            <person name="Fouks B."/>
        </authorList>
    </citation>
    <scope>NUCLEOTIDE SEQUENCE</scope>
    <source>
        <strain evidence="2">Stay&amp;Tobe</strain>
        <tissue evidence="2">Testes</tissue>
    </source>
</reference>
<sequence>SVPTGIKIFRESWVVSMLHQWMDREEWRLVSYFTIIFVLFFRMSSLGPIILSKN</sequence>
<feature type="non-terminal residue" evidence="2">
    <location>
        <position position="1"/>
    </location>
</feature>
<name>A0AAD8ACT7_DIPPU</name>
<organism evidence="2 3">
    <name type="scientific">Diploptera punctata</name>
    <name type="common">Pacific beetle cockroach</name>
    <dbReference type="NCBI Taxonomy" id="6984"/>
    <lineage>
        <taxon>Eukaryota</taxon>
        <taxon>Metazoa</taxon>
        <taxon>Ecdysozoa</taxon>
        <taxon>Arthropoda</taxon>
        <taxon>Hexapoda</taxon>
        <taxon>Insecta</taxon>
        <taxon>Pterygota</taxon>
        <taxon>Neoptera</taxon>
        <taxon>Polyneoptera</taxon>
        <taxon>Dictyoptera</taxon>
        <taxon>Blattodea</taxon>
        <taxon>Blaberoidea</taxon>
        <taxon>Blaberidae</taxon>
        <taxon>Diplopterinae</taxon>
        <taxon>Diploptera</taxon>
    </lineage>
</organism>
<evidence type="ECO:0000256" key="1">
    <source>
        <dbReference type="SAM" id="Phobius"/>
    </source>
</evidence>
<keyword evidence="1" id="KW-1133">Transmembrane helix</keyword>
<keyword evidence="3" id="KW-1185">Reference proteome</keyword>
<feature type="non-terminal residue" evidence="2">
    <location>
        <position position="54"/>
    </location>
</feature>
<evidence type="ECO:0000313" key="2">
    <source>
        <dbReference type="EMBL" id="KAJ9595583.1"/>
    </source>
</evidence>
<feature type="transmembrane region" description="Helical" evidence="1">
    <location>
        <begin position="29"/>
        <end position="51"/>
    </location>
</feature>
<gene>
    <name evidence="2" type="ORF">L9F63_013223</name>
</gene>
<dbReference type="EMBL" id="JASPKZ010002328">
    <property type="protein sequence ID" value="KAJ9595583.1"/>
    <property type="molecule type" value="Genomic_DNA"/>
</dbReference>
<protein>
    <submittedName>
        <fullName evidence="2">Uncharacterized protein</fullName>
    </submittedName>
</protein>
<dbReference type="Proteomes" id="UP001233999">
    <property type="component" value="Unassembled WGS sequence"/>
</dbReference>
<reference evidence="2" key="1">
    <citation type="journal article" date="2023" name="IScience">
        <title>Live-bearing cockroach genome reveals convergent evolutionary mechanisms linked to viviparity in insects and beyond.</title>
        <authorList>
            <person name="Fouks B."/>
            <person name="Harrison M.C."/>
            <person name="Mikhailova A.A."/>
            <person name="Marchal E."/>
            <person name="English S."/>
            <person name="Carruthers M."/>
            <person name="Jennings E.C."/>
            <person name="Chiamaka E.L."/>
            <person name="Frigard R.A."/>
            <person name="Pippel M."/>
            <person name="Attardo G.M."/>
            <person name="Benoit J.B."/>
            <person name="Bornberg-Bauer E."/>
            <person name="Tobe S.S."/>
        </authorList>
    </citation>
    <scope>NUCLEOTIDE SEQUENCE</scope>
    <source>
        <strain evidence="2">Stay&amp;Tobe</strain>
    </source>
</reference>
<comment type="caution">
    <text evidence="2">The sequence shown here is derived from an EMBL/GenBank/DDBJ whole genome shotgun (WGS) entry which is preliminary data.</text>
</comment>
<keyword evidence="1" id="KW-0812">Transmembrane</keyword>
<keyword evidence="1" id="KW-0472">Membrane</keyword>
<evidence type="ECO:0000313" key="3">
    <source>
        <dbReference type="Proteomes" id="UP001233999"/>
    </source>
</evidence>
<dbReference type="AlphaFoldDB" id="A0AAD8ACT7"/>